<reference evidence="2" key="2">
    <citation type="submission" date="2025-08" db="UniProtKB">
        <authorList>
            <consortium name="Ensembl"/>
        </authorList>
    </citation>
    <scope>IDENTIFICATION</scope>
</reference>
<evidence type="ECO:0000313" key="2">
    <source>
        <dbReference type="Ensembl" id="ENSOTSP00005133317.1"/>
    </source>
</evidence>
<dbReference type="Proteomes" id="UP000694402">
    <property type="component" value="Unassembled WGS sequence"/>
</dbReference>
<keyword evidence="1" id="KW-0812">Transmembrane</keyword>
<dbReference type="PANTHER" id="PTHR47510:SF3">
    <property type="entry name" value="ENDO_EXONUCLEASE_PHOSPHATASE DOMAIN-CONTAINING PROTEIN"/>
    <property type="match status" value="1"/>
</dbReference>
<accession>A0AAZ3QVH3</accession>
<keyword evidence="1" id="KW-1133">Transmembrane helix</keyword>
<dbReference type="Ensembl" id="ENSOTST00005176983.1">
    <property type="protein sequence ID" value="ENSOTSP00005133317.1"/>
    <property type="gene ID" value="ENSOTSG00005074962.1"/>
</dbReference>
<protein>
    <submittedName>
        <fullName evidence="2">Uncharacterized protein</fullName>
    </submittedName>
</protein>
<sequence length="384" mass="42024">VWFFIITAVSSGVWSSLSLLSPLVSGLHYHCCLLWCLAFIITAVSSGVWPSLSLLSLLESGSSLSLLSLLESGSSLSLLSLLVSGSSLSLLSLLVSDLHYHCCLFCCLAFIITAAADVSRTFKCVNPRKAAGPDGITSRVLGACADQLAGVFTDIVNQSLSQSAVPTCFKRATIVPVPKKAKNTVQRREKKEACRARDGMFGFQRTQQQFRCTSSIMRSLLVCGVVLGVLWNVVHCELVSVCEEEDGDLRVDCHVEPRANQINSYEFSVSTGTVETVVNTNVSGSSPDVRYRDHSYVEQLEPYGYRLTLNADTHTHTLTNTHTTFICKISKNIASIIIEKMTCCRVQLTGCWSRAGCWVYCCLSGACPPNDRHTYKHTSHKNIC</sequence>
<reference evidence="2" key="3">
    <citation type="submission" date="2025-09" db="UniProtKB">
        <authorList>
            <consortium name="Ensembl"/>
        </authorList>
    </citation>
    <scope>IDENTIFICATION</scope>
</reference>
<feature type="transmembrane region" description="Helical" evidence="1">
    <location>
        <begin position="27"/>
        <end position="52"/>
    </location>
</feature>
<evidence type="ECO:0000256" key="1">
    <source>
        <dbReference type="SAM" id="Phobius"/>
    </source>
</evidence>
<keyword evidence="1" id="KW-0472">Membrane</keyword>
<dbReference type="AlphaFoldDB" id="A0AAZ3QVH3"/>
<evidence type="ECO:0000313" key="3">
    <source>
        <dbReference type="Proteomes" id="UP000694402"/>
    </source>
</evidence>
<proteinExistence type="predicted"/>
<reference evidence="3" key="1">
    <citation type="journal article" date="2018" name="PLoS ONE">
        <title>Chinook salmon (Oncorhynchus tshawytscha) genome and transcriptome.</title>
        <authorList>
            <person name="Christensen K.A."/>
            <person name="Leong J.S."/>
            <person name="Sakhrani D."/>
            <person name="Biagi C.A."/>
            <person name="Minkley D.R."/>
            <person name="Withler R.E."/>
            <person name="Rondeau E.B."/>
            <person name="Koop B.F."/>
            <person name="Devlin R.H."/>
        </authorList>
    </citation>
    <scope>NUCLEOTIDE SEQUENCE [LARGE SCALE GENOMIC DNA]</scope>
</reference>
<name>A0AAZ3QVH3_ONCTS</name>
<dbReference type="GeneTree" id="ENSGT00390000012429"/>
<keyword evidence="3" id="KW-1185">Reference proteome</keyword>
<feature type="transmembrane region" description="Helical" evidence="1">
    <location>
        <begin position="64"/>
        <end position="86"/>
    </location>
</feature>
<dbReference type="PANTHER" id="PTHR47510">
    <property type="entry name" value="REVERSE TRANSCRIPTASE DOMAIN-CONTAINING PROTEIN"/>
    <property type="match status" value="1"/>
</dbReference>
<organism evidence="2 3">
    <name type="scientific">Oncorhynchus tshawytscha</name>
    <name type="common">Chinook salmon</name>
    <name type="synonym">Salmo tshawytscha</name>
    <dbReference type="NCBI Taxonomy" id="74940"/>
    <lineage>
        <taxon>Eukaryota</taxon>
        <taxon>Metazoa</taxon>
        <taxon>Chordata</taxon>
        <taxon>Craniata</taxon>
        <taxon>Vertebrata</taxon>
        <taxon>Euteleostomi</taxon>
        <taxon>Actinopterygii</taxon>
        <taxon>Neopterygii</taxon>
        <taxon>Teleostei</taxon>
        <taxon>Protacanthopterygii</taxon>
        <taxon>Salmoniformes</taxon>
        <taxon>Salmonidae</taxon>
        <taxon>Salmoninae</taxon>
        <taxon>Oncorhynchus</taxon>
    </lineage>
</organism>
<feature type="transmembrane region" description="Helical" evidence="1">
    <location>
        <begin position="98"/>
        <end position="119"/>
    </location>
</feature>